<dbReference type="Gene3D" id="1.10.357.10">
    <property type="entry name" value="Tetracycline Repressor, domain 2"/>
    <property type="match status" value="1"/>
</dbReference>
<organism evidence="6 7">
    <name type="scientific">Spectribacter acetivorans</name>
    <dbReference type="NCBI Taxonomy" id="3075603"/>
    <lineage>
        <taxon>Bacteria</taxon>
        <taxon>Pseudomonadati</taxon>
        <taxon>Pseudomonadota</taxon>
        <taxon>Gammaproteobacteria</taxon>
        <taxon>Salinisphaerales</taxon>
        <taxon>Salinisphaeraceae</taxon>
        <taxon>Spectribacter</taxon>
    </lineage>
</organism>
<dbReference type="Proteomes" id="UP001259982">
    <property type="component" value="Unassembled WGS sequence"/>
</dbReference>
<evidence type="ECO:0000259" key="5">
    <source>
        <dbReference type="PROSITE" id="PS50977"/>
    </source>
</evidence>
<dbReference type="InterPro" id="IPR001647">
    <property type="entry name" value="HTH_TetR"/>
</dbReference>
<dbReference type="PROSITE" id="PS01081">
    <property type="entry name" value="HTH_TETR_1"/>
    <property type="match status" value="1"/>
</dbReference>
<evidence type="ECO:0000313" key="7">
    <source>
        <dbReference type="Proteomes" id="UP001259982"/>
    </source>
</evidence>
<protein>
    <submittedName>
        <fullName evidence="6">TetR/AcrR family transcriptional regulator</fullName>
    </submittedName>
</protein>
<name>A0ABU3B8Q7_9GAMM</name>
<dbReference type="InterPro" id="IPR041490">
    <property type="entry name" value="KstR2_TetR_C"/>
</dbReference>
<evidence type="ECO:0000256" key="3">
    <source>
        <dbReference type="ARBA" id="ARBA00023163"/>
    </source>
</evidence>
<dbReference type="RefSeq" id="WP_311659086.1">
    <property type="nucleotide sequence ID" value="NZ_JAVRHY010000008.1"/>
</dbReference>
<dbReference type="InterPro" id="IPR009057">
    <property type="entry name" value="Homeodomain-like_sf"/>
</dbReference>
<proteinExistence type="predicted"/>
<dbReference type="InterPro" id="IPR050109">
    <property type="entry name" value="HTH-type_TetR-like_transc_reg"/>
</dbReference>
<comment type="caution">
    <text evidence="6">The sequence shown here is derived from an EMBL/GenBank/DDBJ whole genome shotgun (WGS) entry which is preliminary data.</text>
</comment>
<evidence type="ECO:0000256" key="4">
    <source>
        <dbReference type="PROSITE-ProRule" id="PRU00335"/>
    </source>
</evidence>
<dbReference type="InterPro" id="IPR023772">
    <property type="entry name" value="DNA-bd_HTH_TetR-type_CS"/>
</dbReference>
<dbReference type="Pfam" id="PF00440">
    <property type="entry name" value="TetR_N"/>
    <property type="match status" value="1"/>
</dbReference>
<dbReference type="PROSITE" id="PS50977">
    <property type="entry name" value="HTH_TETR_2"/>
    <property type="match status" value="1"/>
</dbReference>
<evidence type="ECO:0000313" key="6">
    <source>
        <dbReference type="EMBL" id="MDT0618859.1"/>
    </source>
</evidence>
<feature type="DNA-binding region" description="H-T-H motif" evidence="4">
    <location>
        <begin position="72"/>
        <end position="91"/>
    </location>
</feature>
<gene>
    <name evidence="6" type="ORF">RM531_10270</name>
</gene>
<keyword evidence="2 4" id="KW-0238">DNA-binding</keyword>
<accession>A0ABU3B8Q7</accession>
<dbReference type="EMBL" id="JAVRHY010000008">
    <property type="protein sequence ID" value="MDT0618859.1"/>
    <property type="molecule type" value="Genomic_DNA"/>
</dbReference>
<keyword evidence="3" id="KW-0804">Transcription</keyword>
<dbReference type="Pfam" id="PF17932">
    <property type="entry name" value="TetR_C_24"/>
    <property type="match status" value="1"/>
</dbReference>
<reference evidence="6 7" key="1">
    <citation type="submission" date="2023-09" db="EMBL/GenBank/DDBJ databases">
        <authorList>
            <person name="Rey-Velasco X."/>
        </authorList>
    </citation>
    <scope>NUCLEOTIDE SEQUENCE [LARGE SCALE GENOMIC DNA]</scope>
    <source>
        <strain evidence="6 7">P385</strain>
    </source>
</reference>
<dbReference type="Gene3D" id="1.10.10.60">
    <property type="entry name" value="Homeodomain-like"/>
    <property type="match status" value="1"/>
</dbReference>
<evidence type="ECO:0000256" key="2">
    <source>
        <dbReference type="ARBA" id="ARBA00023125"/>
    </source>
</evidence>
<dbReference type="PRINTS" id="PR00455">
    <property type="entry name" value="HTHTETR"/>
</dbReference>
<dbReference type="InterPro" id="IPR036271">
    <property type="entry name" value="Tet_transcr_reg_TetR-rel_C_sf"/>
</dbReference>
<feature type="domain" description="HTH tetR-type" evidence="5">
    <location>
        <begin position="49"/>
        <end position="109"/>
    </location>
</feature>
<dbReference type="PANTHER" id="PTHR30055:SF240">
    <property type="entry name" value="HTH-TYPE TRANSCRIPTIONAL REGULATOR ACRR"/>
    <property type="match status" value="1"/>
</dbReference>
<dbReference type="SUPFAM" id="SSF48498">
    <property type="entry name" value="Tetracyclin repressor-like, C-terminal domain"/>
    <property type="match status" value="1"/>
</dbReference>
<dbReference type="PANTHER" id="PTHR30055">
    <property type="entry name" value="HTH-TYPE TRANSCRIPTIONAL REGULATOR RUTR"/>
    <property type="match status" value="1"/>
</dbReference>
<dbReference type="SUPFAM" id="SSF46689">
    <property type="entry name" value="Homeodomain-like"/>
    <property type="match status" value="1"/>
</dbReference>
<evidence type="ECO:0000256" key="1">
    <source>
        <dbReference type="ARBA" id="ARBA00023015"/>
    </source>
</evidence>
<sequence>MVPAVANRRAADELRAFRRDAGVSMTELCRAIYAEHGDSVSVQNETIAVANLARIVDATLAIANRKGFAAMSLRDLARRTGLSLGGLYAYFQSKDELVAVIQRQGQRQIEQVLRRQVDQHVTARARLDEAIRAHVLLSEILRPWFVFLYMEARHLGQAERRQAVAMEEATEEIFAAIIREGQADGSFRDTDALAAAAMLKAVLQDWYLKHGKHGRRGQTAAGYARAVQELATRYLAPTPMEEITV</sequence>
<keyword evidence="7" id="KW-1185">Reference proteome</keyword>
<keyword evidence="1" id="KW-0805">Transcription regulation</keyword>